<keyword evidence="3" id="KW-1185">Reference proteome</keyword>
<feature type="compositionally biased region" description="Basic and acidic residues" evidence="1">
    <location>
        <begin position="125"/>
        <end position="134"/>
    </location>
</feature>
<comment type="caution">
    <text evidence="2">The sequence shown here is derived from an EMBL/GenBank/DDBJ whole genome shotgun (WGS) entry which is preliminary data.</text>
</comment>
<evidence type="ECO:0000313" key="2">
    <source>
        <dbReference type="EMBL" id="KAJ7347407.1"/>
    </source>
</evidence>
<evidence type="ECO:0000256" key="1">
    <source>
        <dbReference type="SAM" id="MobiDB-lite"/>
    </source>
</evidence>
<name>A0AAD7EQK6_9AGAR</name>
<proteinExistence type="predicted"/>
<accession>A0AAD7EQK6</accession>
<organism evidence="2 3">
    <name type="scientific">Mycena albidolilacea</name>
    <dbReference type="NCBI Taxonomy" id="1033008"/>
    <lineage>
        <taxon>Eukaryota</taxon>
        <taxon>Fungi</taxon>
        <taxon>Dikarya</taxon>
        <taxon>Basidiomycota</taxon>
        <taxon>Agaricomycotina</taxon>
        <taxon>Agaricomycetes</taxon>
        <taxon>Agaricomycetidae</taxon>
        <taxon>Agaricales</taxon>
        <taxon>Marasmiineae</taxon>
        <taxon>Mycenaceae</taxon>
        <taxon>Mycena</taxon>
    </lineage>
</organism>
<dbReference type="EMBL" id="JARIHO010000019">
    <property type="protein sequence ID" value="KAJ7347407.1"/>
    <property type="molecule type" value="Genomic_DNA"/>
</dbReference>
<protein>
    <submittedName>
        <fullName evidence="2">Uncharacterized protein</fullName>
    </submittedName>
</protein>
<reference evidence="2" key="1">
    <citation type="submission" date="2023-03" db="EMBL/GenBank/DDBJ databases">
        <title>Massive genome expansion in bonnet fungi (Mycena s.s.) driven by repeated elements and novel gene families across ecological guilds.</title>
        <authorList>
            <consortium name="Lawrence Berkeley National Laboratory"/>
            <person name="Harder C.B."/>
            <person name="Miyauchi S."/>
            <person name="Viragh M."/>
            <person name="Kuo A."/>
            <person name="Thoen E."/>
            <person name="Andreopoulos B."/>
            <person name="Lu D."/>
            <person name="Skrede I."/>
            <person name="Drula E."/>
            <person name="Henrissat B."/>
            <person name="Morin E."/>
            <person name="Kohler A."/>
            <person name="Barry K."/>
            <person name="LaButti K."/>
            <person name="Morin E."/>
            <person name="Salamov A."/>
            <person name="Lipzen A."/>
            <person name="Mereny Z."/>
            <person name="Hegedus B."/>
            <person name="Baldrian P."/>
            <person name="Stursova M."/>
            <person name="Weitz H."/>
            <person name="Taylor A."/>
            <person name="Grigoriev I.V."/>
            <person name="Nagy L.G."/>
            <person name="Martin F."/>
            <person name="Kauserud H."/>
        </authorList>
    </citation>
    <scope>NUCLEOTIDE SEQUENCE</scope>
    <source>
        <strain evidence="2">CBHHK002</strain>
    </source>
</reference>
<sequence>MSARKNLTAVTTIRIDPSLNMLLKLFPISLGRGPLRHSHPIAHILRRPVARATEYRHRHDATEHLLIASSSAFPRPPCRPPLFFGFFLLATAITTTVTTTTAVASQVKDERAPCLASSASPADGADTKSDPHEP</sequence>
<dbReference type="AlphaFoldDB" id="A0AAD7EQK6"/>
<dbReference type="Proteomes" id="UP001218218">
    <property type="component" value="Unassembled WGS sequence"/>
</dbReference>
<feature type="region of interest" description="Disordered" evidence="1">
    <location>
        <begin position="108"/>
        <end position="134"/>
    </location>
</feature>
<evidence type="ECO:0000313" key="3">
    <source>
        <dbReference type="Proteomes" id="UP001218218"/>
    </source>
</evidence>
<gene>
    <name evidence="2" type="ORF">DFH08DRAFT_960741</name>
</gene>